<dbReference type="EMBL" id="JASCIQ010000010">
    <property type="protein sequence ID" value="MDI3404535.1"/>
    <property type="molecule type" value="Genomic_DNA"/>
</dbReference>
<name>A0ABT6S941_9ACTN</name>
<dbReference type="Proteomes" id="UP001223978">
    <property type="component" value="Unassembled WGS sequence"/>
</dbReference>
<sequence length="125" mass="13855">MLLPPSREKTELLEVVRISDPAGALGSERLVGDDVAIWDGEDARRAMDLVDALPDGVKHRCFTPGWGLRAHSRTELLFEVAFCFRCHGARIWADGLPVERQFQDFDAESGVALELVRLFRGCGSS</sequence>
<comment type="caution">
    <text evidence="1">The sequence shown here is derived from an EMBL/GenBank/DDBJ whole genome shotgun (WGS) entry which is preliminary data.</text>
</comment>
<dbReference type="RefSeq" id="WP_282542481.1">
    <property type="nucleotide sequence ID" value="NZ_JASCIQ010000010.1"/>
</dbReference>
<organism evidence="1 2">
    <name type="scientific">Streptomyces cavernicola</name>
    <dbReference type="NCBI Taxonomy" id="3043613"/>
    <lineage>
        <taxon>Bacteria</taxon>
        <taxon>Bacillati</taxon>
        <taxon>Actinomycetota</taxon>
        <taxon>Actinomycetes</taxon>
        <taxon>Kitasatosporales</taxon>
        <taxon>Streptomycetaceae</taxon>
        <taxon>Streptomyces</taxon>
    </lineage>
</organism>
<protein>
    <recommendedName>
        <fullName evidence="3">Cytochrome c domain-containing protein</fullName>
    </recommendedName>
</protein>
<accession>A0ABT6S941</accession>
<gene>
    <name evidence="1" type="ORF">QIS96_11985</name>
</gene>
<proteinExistence type="predicted"/>
<evidence type="ECO:0000313" key="2">
    <source>
        <dbReference type="Proteomes" id="UP001223978"/>
    </source>
</evidence>
<reference evidence="1 2" key="1">
    <citation type="submission" date="2023-05" db="EMBL/GenBank/DDBJ databases">
        <title>Draft genome sequence of Streptomyces sp. B-S-A6 isolated from a cave soil in Thailand.</title>
        <authorList>
            <person name="Chamroensaksri N."/>
            <person name="Muangham S."/>
        </authorList>
    </citation>
    <scope>NUCLEOTIDE SEQUENCE [LARGE SCALE GENOMIC DNA]</scope>
    <source>
        <strain evidence="1 2">B-S-A6</strain>
    </source>
</reference>
<evidence type="ECO:0000313" key="1">
    <source>
        <dbReference type="EMBL" id="MDI3404535.1"/>
    </source>
</evidence>
<keyword evidence="2" id="KW-1185">Reference proteome</keyword>
<evidence type="ECO:0008006" key="3">
    <source>
        <dbReference type="Google" id="ProtNLM"/>
    </source>
</evidence>